<dbReference type="InterPro" id="IPR052797">
    <property type="entry name" value="RegFact_GeneExpr_CellDeath"/>
</dbReference>
<dbReference type="AlphaFoldDB" id="A0A1V9X6B4"/>
<keyword evidence="4" id="KW-1185">Reference proteome</keyword>
<feature type="domain" description="SWIM-type" evidence="2">
    <location>
        <begin position="413"/>
        <end position="445"/>
    </location>
</feature>
<dbReference type="Proteomes" id="UP000192247">
    <property type="component" value="Unassembled WGS sequence"/>
</dbReference>
<gene>
    <name evidence="3" type="ORF">BIW11_12513</name>
</gene>
<protein>
    <recommendedName>
        <fullName evidence="2">SWIM-type domain-containing protein</fullName>
    </recommendedName>
</protein>
<dbReference type="PANTHER" id="PTHR33936:SF24">
    <property type="entry name" value="C2H2-TYPE DOMAIN-CONTAINING PROTEIN"/>
    <property type="match status" value="1"/>
</dbReference>
<proteinExistence type="predicted"/>
<evidence type="ECO:0000313" key="4">
    <source>
        <dbReference type="Proteomes" id="UP000192247"/>
    </source>
</evidence>
<sequence length="850" mass="95267">MCSYAIIEGMEPVEAIVQPSVVYEIEQGPGSKPKNGRQPLPWWCDFFGPYEIVASDGVGENDIDEADTTDTAAETVVRGVGAFTLVSVFDHGGGRFMSQCLYGARAAYVKQLAKPCPVKMEHHRDGTVIIRQGIHNHGPEPEAPNPISRCMPPLPEVAPSFETIFATVQPFKRQCKREFKTYVTVLDADTQQIIQLPITTENVRKIFDSADQIKVDGKLRWCCPVDDCGSQMLGKWNLFRHLQLYHLPEGQRLHEFSSADEFWEWKTHTETVEMSTFTRHKQSKLHEIEGIYQCFLGRRAAFERKCEGEPKPRKKARLLNHFCPALMDVKLDRNNGDTRSRIVVTFYRTHIGHTPSPLDVKMTDQDSQWLREQLEAGKDPQEIMAEVARTFDGHGPLRRLHVLDLGDIARTAFRYGLRKYGCTCVSHVIDGQMCQHMHAVALRRGAPGAEFISQQQRDPEDVFNPEREIRALGRINYNQRVQEILTTLVPRMTQALQGDHFVDLEKVAHLIENAIELLEATPPVPNVHGEEDVPKPLVLNEFRSLVAKIRSAAGDSEGISEIADEGDLVSKEIQVSPGDIEKTYADLADETNYFEKLILSVSKRKAGRPTKVQNQIVTTSRAKKAGEVRAKHLAKVSLNKIKKREERRPQTVNATNEKRSIEPVVTPNRRSSRISEKRAIAAKKNMASIKRHKNATESGNLSKNLKGSTASKSKYVTAVSLCEGTTTPEKDFSCNTNETVSRIIVVPFESALTSKRLLRPKRRGAPPAETQAVHEFVITPETKCSRVVTRDPACLTKSSPVETFVVEIRAADPPIPAKAFTKASPLNPEIAEKLQHTSAAKGCIHDHIYL</sequence>
<dbReference type="InterPro" id="IPR007527">
    <property type="entry name" value="Znf_SWIM"/>
</dbReference>
<dbReference type="EMBL" id="MNPL01022446">
    <property type="protein sequence ID" value="OQR69037.1"/>
    <property type="molecule type" value="Genomic_DNA"/>
</dbReference>
<comment type="caution">
    <text evidence="3">The sequence shown here is derived from an EMBL/GenBank/DDBJ whole genome shotgun (WGS) entry which is preliminary data.</text>
</comment>
<evidence type="ECO:0000313" key="3">
    <source>
        <dbReference type="EMBL" id="OQR69037.1"/>
    </source>
</evidence>
<dbReference type="PANTHER" id="PTHR33936">
    <property type="entry name" value="PROTEIN CBG17840"/>
    <property type="match status" value="1"/>
</dbReference>
<dbReference type="PROSITE" id="PS00028">
    <property type="entry name" value="ZINC_FINGER_C2H2_1"/>
    <property type="match status" value="1"/>
</dbReference>
<evidence type="ECO:0000259" key="2">
    <source>
        <dbReference type="PROSITE" id="PS50966"/>
    </source>
</evidence>
<dbReference type="InParanoid" id="A0A1V9X6B4"/>
<keyword evidence="1" id="KW-0479">Metal-binding</keyword>
<keyword evidence="1" id="KW-0862">Zinc</keyword>
<organism evidence="3 4">
    <name type="scientific">Tropilaelaps mercedesae</name>
    <dbReference type="NCBI Taxonomy" id="418985"/>
    <lineage>
        <taxon>Eukaryota</taxon>
        <taxon>Metazoa</taxon>
        <taxon>Ecdysozoa</taxon>
        <taxon>Arthropoda</taxon>
        <taxon>Chelicerata</taxon>
        <taxon>Arachnida</taxon>
        <taxon>Acari</taxon>
        <taxon>Parasitiformes</taxon>
        <taxon>Mesostigmata</taxon>
        <taxon>Gamasina</taxon>
        <taxon>Dermanyssoidea</taxon>
        <taxon>Laelapidae</taxon>
        <taxon>Tropilaelaps</taxon>
    </lineage>
</organism>
<dbReference type="OrthoDB" id="6601382at2759"/>
<evidence type="ECO:0000256" key="1">
    <source>
        <dbReference type="PROSITE-ProRule" id="PRU00325"/>
    </source>
</evidence>
<keyword evidence="1" id="KW-0863">Zinc-finger</keyword>
<dbReference type="GO" id="GO:0008270">
    <property type="term" value="F:zinc ion binding"/>
    <property type="evidence" value="ECO:0007669"/>
    <property type="project" value="UniProtKB-KW"/>
</dbReference>
<reference evidence="3 4" key="1">
    <citation type="journal article" date="2017" name="Gigascience">
        <title>Draft genome of the honey bee ectoparasitic mite, Tropilaelaps mercedesae, is shaped by the parasitic life history.</title>
        <authorList>
            <person name="Dong X."/>
            <person name="Armstrong S.D."/>
            <person name="Xia D."/>
            <person name="Makepeace B.L."/>
            <person name="Darby A.C."/>
            <person name="Kadowaki T."/>
        </authorList>
    </citation>
    <scope>NUCLEOTIDE SEQUENCE [LARGE SCALE GENOMIC DNA]</scope>
    <source>
        <strain evidence="3">Wuxi-XJTLU</strain>
    </source>
</reference>
<accession>A0A1V9X6B4</accession>
<name>A0A1V9X6B4_9ACAR</name>
<dbReference type="InterPro" id="IPR013087">
    <property type="entry name" value="Znf_C2H2_type"/>
</dbReference>
<dbReference type="PROSITE" id="PS50966">
    <property type="entry name" value="ZF_SWIM"/>
    <property type="match status" value="1"/>
</dbReference>